<comment type="function">
    <text evidence="13">Required for the insertion and/or proper folding and/or complex formation of integral membrane proteins into the membrane. Involved in integration of membrane proteins that insert both dependently and independently of the Sec translocase complex, as well as at least some lipoproteins. Aids folding of multispanning membrane proteins.</text>
</comment>
<feature type="transmembrane region" description="Helical" evidence="13">
    <location>
        <begin position="12"/>
        <end position="29"/>
    </location>
</feature>
<dbReference type="STRING" id="715226.ABI_15000"/>
<dbReference type="PANTHER" id="PTHR12428">
    <property type="entry name" value="OXA1"/>
    <property type="match status" value="1"/>
</dbReference>
<dbReference type="InterPro" id="IPR028053">
    <property type="entry name" value="Membr_insert_YidC_N"/>
</dbReference>
<dbReference type="GO" id="GO:0005886">
    <property type="term" value="C:plasma membrane"/>
    <property type="evidence" value="ECO:0007669"/>
    <property type="project" value="UniProtKB-SubCell"/>
</dbReference>
<evidence type="ECO:0000256" key="13">
    <source>
        <dbReference type="HAMAP-Rule" id="MF_01810"/>
    </source>
</evidence>
<feature type="transmembrane region" description="Helical" evidence="13">
    <location>
        <begin position="560"/>
        <end position="585"/>
    </location>
</feature>
<evidence type="ECO:0000313" key="17">
    <source>
        <dbReference type="Proteomes" id="UP000006512"/>
    </source>
</evidence>
<keyword evidence="5 13" id="KW-1003">Cell membrane</keyword>
<keyword evidence="17" id="KW-1185">Reference proteome</keyword>
<dbReference type="PRINTS" id="PR01900">
    <property type="entry name" value="YIDCPROTEIN"/>
</dbReference>
<evidence type="ECO:0000256" key="5">
    <source>
        <dbReference type="ARBA" id="ARBA00022475"/>
    </source>
</evidence>
<dbReference type="PRINTS" id="PR00701">
    <property type="entry name" value="60KDINNERMP"/>
</dbReference>
<evidence type="ECO:0000259" key="14">
    <source>
        <dbReference type="Pfam" id="PF02096"/>
    </source>
</evidence>
<dbReference type="PANTHER" id="PTHR12428:SF65">
    <property type="entry name" value="CYTOCHROME C OXIDASE ASSEMBLY PROTEIN COX18, MITOCHONDRIAL"/>
    <property type="match status" value="1"/>
</dbReference>
<evidence type="ECO:0000256" key="3">
    <source>
        <dbReference type="ARBA" id="ARBA00015325"/>
    </source>
</evidence>
<dbReference type="CDD" id="cd20070">
    <property type="entry name" value="5TM_YidC_Alb3"/>
    <property type="match status" value="1"/>
</dbReference>
<dbReference type="HAMAP" id="MF_01810">
    <property type="entry name" value="YidC_type1"/>
    <property type="match status" value="1"/>
</dbReference>
<comment type="subcellular location">
    <subcellularLocation>
        <location evidence="1">Cell inner membrane</location>
        <topology evidence="1">Multi-pass membrane protein</topology>
    </subcellularLocation>
    <subcellularLocation>
        <location evidence="13">Cell membrane</location>
        <topology evidence="13">Multi-pass membrane protein</topology>
    </subcellularLocation>
</comment>
<dbReference type="Pfam" id="PF02096">
    <property type="entry name" value="60KD_IMP"/>
    <property type="match status" value="1"/>
</dbReference>
<proteinExistence type="inferred from homology"/>
<name>F4QIZ8_9CAUL</name>
<evidence type="ECO:0000256" key="8">
    <source>
        <dbReference type="ARBA" id="ARBA00022989"/>
    </source>
</evidence>
<dbReference type="Gene3D" id="2.70.98.90">
    <property type="match status" value="1"/>
</dbReference>
<keyword evidence="10 13" id="KW-0143">Chaperone</keyword>
<evidence type="ECO:0000256" key="9">
    <source>
        <dbReference type="ARBA" id="ARBA00023136"/>
    </source>
</evidence>
<gene>
    <name evidence="13 16" type="primary">yidC</name>
    <name evidence="16" type="ORF">ABI_15000</name>
</gene>
<keyword evidence="4 13" id="KW-0813">Transport</keyword>
<accession>F4QIZ8</accession>
<dbReference type="NCBIfam" id="NF002353">
    <property type="entry name" value="PRK01318.1-4"/>
    <property type="match status" value="1"/>
</dbReference>
<dbReference type="NCBIfam" id="TIGR03593">
    <property type="entry name" value="yidC_nterm"/>
    <property type="match status" value="1"/>
</dbReference>
<dbReference type="GO" id="GO:0015031">
    <property type="term" value="P:protein transport"/>
    <property type="evidence" value="ECO:0007669"/>
    <property type="project" value="UniProtKB-KW"/>
</dbReference>
<evidence type="ECO:0000313" key="16">
    <source>
        <dbReference type="EMBL" id="EGF93061.1"/>
    </source>
</evidence>
<keyword evidence="6 13" id="KW-0812">Transmembrane</keyword>
<dbReference type="OrthoDB" id="9780552at2"/>
<dbReference type="eggNOG" id="COG0706">
    <property type="taxonomic scope" value="Bacteria"/>
</dbReference>
<dbReference type="CDD" id="cd19961">
    <property type="entry name" value="EcYidC-like_peri"/>
    <property type="match status" value="1"/>
</dbReference>
<dbReference type="RefSeq" id="WP_006272246.1">
    <property type="nucleotide sequence ID" value="NZ_GL883077.1"/>
</dbReference>
<keyword evidence="7 13" id="KW-0653">Protein transport</keyword>
<dbReference type="GO" id="GO:0032977">
    <property type="term" value="F:membrane insertase activity"/>
    <property type="evidence" value="ECO:0007669"/>
    <property type="project" value="InterPro"/>
</dbReference>
<dbReference type="HOGENOM" id="CLU_016535_1_0_5"/>
<evidence type="ECO:0000256" key="4">
    <source>
        <dbReference type="ARBA" id="ARBA00022448"/>
    </source>
</evidence>
<feature type="transmembrane region" description="Helical" evidence="13">
    <location>
        <begin position="454"/>
        <end position="474"/>
    </location>
</feature>
<evidence type="ECO:0000256" key="10">
    <source>
        <dbReference type="ARBA" id="ARBA00023186"/>
    </source>
</evidence>
<evidence type="ECO:0000256" key="7">
    <source>
        <dbReference type="ARBA" id="ARBA00022927"/>
    </source>
</evidence>
<evidence type="ECO:0000256" key="2">
    <source>
        <dbReference type="ARBA" id="ARBA00010527"/>
    </source>
</evidence>
<reference evidence="17" key="1">
    <citation type="submission" date="2011-03" db="EMBL/GenBank/DDBJ databases">
        <title>Draft genome sequence of Brevundimonas diminuta.</title>
        <authorList>
            <person name="Brown P.J.B."/>
            <person name="Buechlein A."/>
            <person name="Hemmerich C."/>
            <person name="Brun Y.V."/>
        </authorList>
    </citation>
    <scope>NUCLEOTIDE SEQUENCE [LARGE SCALE GENOMIC DNA]</scope>
    <source>
        <strain evidence="17">C19</strain>
    </source>
</reference>
<evidence type="ECO:0000256" key="1">
    <source>
        <dbReference type="ARBA" id="ARBA00004429"/>
    </source>
</evidence>
<comment type="subunit">
    <text evidence="13">Interacts with the Sec translocase complex via SecD. Specifically interacts with transmembrane segments of nascent integral membrane proteins during membrane integration.</text>
</comment>
<keyword evidence="9 13" id="KW-0472">Membrane</keyword>
<dbReference type="Proteomes" id="UP000006512">
    <property type="component" value="Unassembled WGS sequence"/>
</dbReference>
<dbReference type="NCBIfam" id="TIGR03592">
    <property type="entry name" value="yidC_oxa1_cterm"/>
    <property type="match status" value="1"/>
</dbReference>
<evidence type="ECO:0000256" key="12">
    <source>
        <dbReference type="ARBA" id="ARBA00033342"/>
    </source>
</evidence>
<feature type="domain" description="Membrane insertase YidC N-terminal" evidence="15">
    <location>
        <begin position="80"/>
        <end position="373"/>
    </location>
</feature>
<dbReference type="AlphaFoldDB" id="F4QIZ8"/>
<dbReference type="InterPro" id="IPR028055">
    <property type="entry name" value="YidC/Oxa/ALB_C"/>
</dbReference>
<dbReference type="Pfam" id="PF14849">
    <property type="entry name" value="YidC_periplas"/>
    <property type="match status" value="1"/>
</dbReference>
<sequence length="624" mass="68874">MNNNSQDTRNMIYFLIASMVLLFGYQYFVTGPQQKKAQEQRAVAAAQASASSSSAVAAGLPVTGAAAVMTREQAIAAAPRVKIDTPSLRGSLSLKGALVDDLYLKSYKETTKAGSPDVELLRPAGSDRAYYVQSGYIGQNIPGLPDANTMWNLQSGNVLSPGKPVVLTHDNGAGLMFTRTLSIDDNYMITVAEAVANTGAGPVAFSPYSTVIRFDMPAGLDRTGVVHEGAIATFPNKIEAGKIDRYKTQSLKYKDMAKEPEKKVFKDVASVGGWFGLTDKYWMAAVIPAQDQPVRFTTQANVQNNKPIYRAGYLDETVTVAPGQTWQSQSHIFAGAKLNSQLQAYENDLKIPRFGYATDWGSLQFLTYPMYWLLDKLYGFLGNFGFAILALTVIVKIVFYPLAHKAYESMTKMKQVQDRLKPKLDAIKSRFPDDPQKQQEATMKLYQDEKVNPMAGLGGCLPMLLQIPVFWALYKVLILAIEMRHAPFFGWIKDLSAPDPTSFVNLFGLLPFEPATVPLIGGILAGPLHLGVVAILYGLSMWLSQQMTPTANVDPMQKKMLAFMPVILTFFMAQVAVGLIIYWIWSNILTIFQQWTIMHRLKVENPIDTGIGKVRALLDRKKAA</sequence>
<dbReference type="InterPro" id="IPR001708">
    <property type="entry name" value="YidC/ALB3/OXA1/COX18"/>
</dbReference>
<feature type="transmembrane region" description="Helical" evidence="13">
    <location>
        <begin position="519"/>
        <end position="539"/>
    </location>
</feature>
<evidence type="ECO:0000256" key="6">
    <source>
        <dbReference type="ARBA" id="ARBA00022692"/>
    </source>
</evidence>
<protein>
    <recommendedName>
        <fullName evidence="3 13">Membrane protein insertase YidC</fullName>
    </recommendedName>
    <alternativeName>
        <fullName evidence="12 13">Foldase YidC</fullName>
    </alternativeName>
    <alternativeName>
        <fullName evidence="11 13">Membrane integrase YidC</fullName>
    </alternativeName>
    <alternativeName>
        <fullName evidence="13">Membrane protein YidC</fullName>
    </alternativeName>
</protein>
<comment type="similarity">
    <text evidence="2 13">Belongs to the OXA1/ALB3/YidC family. Type 1 subfamily.</text>
</comment>
<evidence type="ECO:0000256" key="11">
    <source>
        <dbReference type="ARBA" id="ARBA00033245"/>
    </source>
</evidence>
<feature type="transmembrane region" description="Helical" evidence="13">
    <location>
        <begin position="380"/>
        <end position="403"/>
    </location>
</feature>
<keyword evidence="8 13" id="KW-1133">Transmembrane helix</keyword>
<dbReference type="InterPro" id="IPR019998">
    <property type="entry name" value="Membr_insert_YidC"/>
</dbReference>
<dbReference type="GO" id="GO:0051205">
    <property type="term" value="P:protein insertion into membrane"/>
    <property type="evidence" value="ECO:0007669"/>
    <property type="project" value="TreeGrafter"/>
</dbReference>
<feature type="domain" description="Membrane insertase YidC/Oxa/ALB C-terminal" evidence="14">
    <location>
        <begin position="384"/>
        <end position="598"/>
    </location>
</feature>
<dbReference type="InterPro" id="IPR038221">
    <property type="entry name" value="YidC_periplasmic_sf"/>
</dbReference>
<organism evidence="16 17">
    <name type="scientific">Asticcacaulis biprosthecium C19</name>
    <dbReference type="NCBI Taxonomy" id="715226"/>
    <lineage>
        <taxon>Bacteria</taxon>
        <taxon>Pseudomonadati</taxon>
        <taxon>Pseudomonadota</taxon>
        <taxon>Alphaproteobacteria</taxon>
        <taxon>Caulobacterales</taxon>
        <taxon>Caulobacteraceae</taxon>
        <taxon>Asticcacaulis</taxon>
    </lineage>
</organism>
<dbReference type="EMBL" id="GL883077">
    <property type="protein sequence ID" value="EGF93061.1"/>
    <property type="molecule type" value="Genomic_DNA"/>
</dbReference>
<dbReference type="InterPro" id="IPR047196">
    <property type="entry name" value="YidC_ALB_C"/>
</dbReference>
<evidence type="ECO:0000259" key="15">
    <source>
        <dbReference type="Pfam" id="PF14849"/>
    </source>
</evidence>